<feature type="coiled-coil region" evidence="8">
    <location>
        <begin position="112"/>
        <end position="146"/>
    </location>
</feature>
<dbReference type="InterPro" id="IPR003954">
    <property type="entry name" value="RRM_euk-type"/>
</dbReference>
<dbReference type="GO" id="GO:0003723">
    <property type="term" value="F:RNA binding"/>
    <property type="evidence" value="ECO:0007669"/>
    <property type="project" value="UniProtKB-UniRule"/>
</dbReference>
<feature type="compositionally biased region" description="Basic residues" evidence="9">
    <location>
        <begin position="456"/>
        <end position="478"/>
    </location>
</feature>
<dbReference type="SUPFAM" id="SSF54928">
    <property type="entry name" value="RNA-binding domain, RBD"/>
    <property type="match status" value="1"/>
</dbReference>
<feature type="compositionally biased region" description="Basic and acidic residues" evidence="9">
    <location>
        <begin position="479"/>
        <end position="488"/>
    </location>
</feature>
<dbReference type="RefSeq" id="XP_011314276.1">
    <property type="nucleotide sequence ID" value="XM_011315974.1"/>
</dbReference>
<dbReference type="InterPro" id="IPR012677">
    <property type="entry name" value="Nucleotide-bd_a/b_plait_sf"/>
</dbReference>
<dbReference type="RefSeq" id="XP_011314277.1">
    <property type="nucleotide sequence ID" value="XM_011315975.1"/>
</dbReference>
<feature type="region of interest" description="Disordered" evidence="9">
    <location>
        <begin position="337"/>
        <end position="529"/>
    </location>
</feature>
<dbReference type="GeneID" id="105273503"/>
<dbReference type="KEGG" id="fas:105273503"/>
<protein>
    <submittedName>
        <fullName evidence="16 17">U2 small nuclear ribonucleoprotein auxiliary factor 35 kDa subunit-related protein 1</fullName>
    </submittedName>
    <submittedName>
        <fullName evidence="13">Zrsr1_0 protein</fullName>
    </submittedName>
    <submittedName>
        <fullName evidence="12">Zrsr1_1 protein</fullName>
    </submittedName>
    <submittedName>
        <fullName evidence="14">Zrsr1_2 protein</fullName>
    </submittedName>
</protein>
<evidence type="ECO:0000256" key="8">
    <source>
        <dbReference type="SAM" id="Coils"/>
    </source>
</evidence>
<dbReference type="PROSITE" id="PS50103">
    <property type="entry name" value="ZF_C3H1"/>
    <property type="match status" value="1"/>
</dbReference>
<dbReference type="InterPro" id="IPR035979">
    <property type="entry name" value="RBD_domain_sf"/>
</dbReference>
<evidence type="ECO:0000256" key="1">
    <source>
        <dbReference type="ARBA" id="ARBA00022723"/>
    </source>
</evidence>
<keyword evidence="3 7" id="KW-0863">Zinc-finger</keyword>
<dbReference type="GO" id="GO:1990904">
    <property type="term" value="C:ribonucleoprotein complex"/>
    <property type="evidence" value="ECO:0007669"/>
    <property type="project" value="UniProtKB-KW"/>
</dbReference>
<accession>A0A9R1U9T9</accession>
<dbReference type="InterPro" id="IPR000571">
    <property type="entry name" value="Znf_CCCH"/>
</dbReference>
<keyword evidence="16 17" id="KW-0687">Ribonucleoprotein</keyword>
<dbReference type="EMBL" id="GBYB01006091">
    <property type="protein sequence ID" value="JAG75858.1"/>
    <property type="molecule type" value="Transcribed_RNA"/>
</dbReference>
<evidence type="ECO:0000259" key="10">
    <source>
        <dbReference type="PROSITE" id="PS50102"/>
    </source>
</evidence>
<name>A0A0C9RCR8_9HYME</name>
<evidence type="ECO:0000256" key="9">
    <source>
        <dbReference type="SAM" id="MobiDB-lite"/>
    </source>
</evidence>
<feature type="domain" description="RRM" evidence="10">
    <location>
        <begin position="225"/>
        <end position="305"/>
    </location>
</feature>
<dbReference type="Gene3D" id="3.30.70.330">
    <property type="match status" value="1"/>
</dbReference>
<reference evidence="12" key="1">
    <citation type="submission" date="2015-01" db="EMBL/GenBank/DDBJ databases">
        <title>Transcriptome Assembly of Fopius arisanus.</title>
        <authorList>
            <person name="Geib S."/>
        </authorList>
    </citation>
    <scope>NUCLEOTIDE SEQUENCE</scope>
</reference>
<evidence type="ECO:0000256" key="4">
    <source>
        <dbReference type="ARBA" id="ARBA00022833"/>
    </source>
</evidence>
<dbReference type="PROSITE" id="PS50102">
    <property type="entry name" value="RRM"/>
    <property type="match status" value="1"/>
</dbReference>
<accession>A0A0C9RCR8</accession>
<sequence>MEMGKKSLSHKEWRRMAKKERRRKIRRKHAREVEADDNRLREALERSAEYLKWIEEQATAEKEKQRREQEEHDHQERLWTEREVMAQEEWKIVQEKRSKARAEQLRQEEIIRKEFEAKQQIVNKKKQEAKNREDEELKQREKLKNEIDGYIDSRAKTPEFLREVIDSKPGKELCPFFTKTAACKYGESCSRNHRRLALGKILVIPGFYTHFSLERNSHEYDTDIGLEYDSRETQKDFREFYRDVLPELESFGRIKTLKFCRNTEVHLRGNLYVEYQTEREAARAWRSLNGRYYAGRQINCEFANISSWRAAVCGLAHCPKGKMCNFLHTFRNPRDEYDIQSPPRWAKKPEGETSGRRTERSRRRSQSSWDDSVRSTKRDHKDWRWSESPESEVKPREHRKSSRKSRDSSERLKRSKKRKPSSSGSRRRRSSLSDGECSRRREKKSHRESNKENGRSHKASKRTERHKSREKSKQTSRKSKWDEAEGSIHSDTSNSRAEEENLGDKTVVTEEYQWETTESEAESSGSPKD</sequence>
<proteinExistence type="predicted"/>
<dbReference type="SMART" id="SM00356">
    <property type="entry name" value="ZnF_C3H1"/>
    <property type="match status" value="2"/>
</dbReference>
<feature type="domain" description="C3H1-type" evidence="11">
    <location>
        <begin position="168"/>
        <end position="196"/>
    </location>
</feature>
<dbReference type="EMBL" id="GBYB01006092">
    <property type="protein sequence ID" value="JAG75859.1"/>
    <property type="molecule type" value="Transcribed_RNA"/>
</dbReference>
<feature type="compositionally biased region" description="Basic and acidic residues" evidence="9">
    <location>
        <begin position="371"/>
        <end position="395"/>
    </location>
</feature>
<reference evidence="16 17" key="2">
    <citation type="submission" date="2025-04" db="UniProtKB">
        <authorList>
            <consortium name="RefSeq"/>
        </authorList>
    </citation>
    <scope>IDENTIFICATION</scope>
    <source>
        <strain evidence="16 17">USDA-PBARC FA_bdor</strain>
        <tissue evidence="16 17">Whole organism</tissue>
    </source>
</reference>
<feature type="region of interest" description="Disordered" evidence="9">
    <location>
        <begin position="1"/>
        <end position="39"/>
    </location>
</feature>
<evidence type="ECO:0000313" key="14">
    <source>
        <dbReference type="EMBL" id="JAG75859.1"/>
    </source>
</evidence>
<keyword evidence="5 6" id="KW-0694">RNA-binding</keyword>
<dbReference type="GO" id="GO:0008270">
    <property type="term" value="F:zinc ion binding"/>
    <property type="evidence" value="ECO:0007669"/>
    <property type="project" value="UniProtKB-KW"/>
</dbReference>
<dbReference type="OrthoDB" id="75923at2759"/>
<evidence type="ECO:0000313" key="12">
    <source>
        <dbReference type="EMBL" id="JAG75857.1"/>
    </source>
</evidence>
<evidence type="ECO:0000313" key="13">
    <source>
        <dbReference type="EMBL" id="JAG75858.1"/>
    </source>
</evidence>
<dbReference type="Pfam" id="PF00642">
    <property type="entry name" value="zf-CCCH"/>
    <property type="match status" value="1"/>
</dbReference>
<dbReference type="InterPro" id="IPR000504">
    <property type="entry name" value="RRM_dom"/>
</dbReference>
<gene>
    <name evidence="12" type="primary">Zrsr1_1</name>
    <name evidence="16 17" type="synonym">LOC105273503</name>
    <name evidence="13" type="synonym">Zrsr1_0</name>
    <name evidence="14" type="synonym">Zrsr1_2</name>
    <name evidence="12" type="ORF">g.32793</name>
    <name evidence="13" type="ORF">g.32795</name>
    <name evidence="14" type="ORF">g.32797</name>
</gene>
<evidence type="ECO:0000256" key="3">
    <source>
        <dbReference type="ARBA" id="ARBA00022771"/>
    </source>
</evidence>
<keyword evidence="1 7" id="KW-0479">Metal-binding</keyword>
<accession>A0A9R1UB71</accession>
<feature type="compositionally biased region" description="Basic residues" evidence="9">
    <location>
        <begin position="16"/>
        <end position="30"/>
    </location>
</feature>
<organism evidence="12">
    <name type="scientific">Fopius arisanus</name>
    <dbReference type="NCBI Taxonomy" id="64838"/>
    <lineage>
        <taxon>Eukaryota</taxon>
        <taxon>Metazoa</taxon>
        <taxon>Ecdysozoa</taxon>
        <taxon>Arthropoda</taxon>
        <taxon>Hexapoda</taxon>
        <taxon>Insecta</taxon>
        <taxon>Pterygota</taxon>
        <taxon>Neoptera</taxon>
        <taxon>Endopterygota</taxon>
        <taxon>Hymenoptera</taxon>
        <taxon>Apocrita</taxon>
        <taxon>Ichneumonoidea</taxon>
        <taxon>Braconidae</taxon>
        <taxon>Opiinae</taxon>
        <taxon>Fopius</taxon>
    </lineage>
</organism>
<evidence type="ECO:0000256" key="2">
    <source>
        <dbReference type="ARBA" id="ARBA00022737"/>
    </source>
</evidence>
<evidence type="ECO:0000313" key="17">
    <source>
        <dbReference type="RefSeq" id="XP_011314277.1"/>
    </source>
</evidence>
<feature type="compositionally biased region" description="Basic residues" evidence="9">
    <location>
        <begin position="413"/>
        <end position="430"/>
    </location>
</feature>
<feature type="zinc finger region" description="C3H1-type" evidence="7">
    <location>
        <begin position="168"/>
        <end position="196"/>
    </location>
</feature>
<feature type="compositionally biased region" description="Basic and acidic residues" evidence="9">
    <location>
        <begin position="445"/>
        <end position="455"/>
    </location>
</feature>
<keyword evidence="2" id="KW-0677">Repeat</keyword>
<evidence type="ECO:0000313" key="15">
    <source>
        <dbReference type="Proteomes" id="UP000694866"/>
    </source>
</evidence>
<evidence type="ECO:0000256" key="6">
    <source>
        <dbReference type="PROSITE-ProRule" id="PRU00176"/>
    </source>
</evidence>
<keyword evidence="4 7" id="KW-0862">Zinc</keyword>
<dbReference type="Pfam" id="PF00076">
    <property type="entry name" value="RRM_1"/>
    <property type="match status" value="1"/>
</dbReference>
<dbReference type="InterPro" id="IPR009145">
    <property type="entry name" value="U2AF_small"/>
</dbReference>
<keyword evidence="8" id="KW-0175">Coiled coil</keyword>
<dbReference type="PANTHER" id="PTHR12620">
    <property type="entry name" value="U2 SNRNP AUXILIARY FACTOR, SMALL SUBUNIT"/>
    <property type="match status" value="1"/>
</dbReference>
<dbReference type="PRINTS" id="PR01848">
    <property type="entry name" value="U2AUXFACTOR"/>
</dbReference>
<dbReference type="SMART" id="SM00361">
    <property type="entry name" value="RRM_1"/>
    <property type="match status" value="1"/>
</dbReference>
<keyword evidence="15" id="KW-1185">Reference proteome</keyword>
<dbReference type="GO" id="GO:0089701">
    <property type="term" value="C:U2AF complex"/>
    <property type="evidence" value="ECO:0007669"/>
    <property type="project" value="InterPro"/>
</dbReference>
<dbReference type="AlphaFoldDB" id="A0A0C9RCR8"/>
<dbReference type="EMBL" id="GBYB01006090">
    <property type="protein sequence ID" value="JAG75857.1"/>
    <property type="molecule type" value="Transcribed_RNA"/>
</dbReference>
<feature type="compositionally biased region" description="Basic and acidic residues" evidence="9">
    <location>
        <begin position="347"/>
        <end position="358"/>
    </location>
</feature>
<evidence type="ECO:0000256" key="7">
    <source>
        <dbReference type="PROSITE-ProRule" id="PRU00723"/>
    </source>
</evidence>
<dbReference type="Proteomes" id="UP000694866">
    <property type="component" value="Unplaced"/>
</dbReference>
<dbReference type="GO" id="GO:0000398">
    <property type="term" value="P:mRNA splicing, via spliceosome"/>
    <property type="evidence" value="ECO:0007669"/>
    <property type="project" value="InterPro"/>
</dbReference>
<evidence type="ECO:0000259" key="11">
    <source>
        <dbReference type="PROSITE" id="PS50103"/>
    </source>
</evidence>
<evidence type="ECO:0000313" key="16">
    <source>
        <dbReference type="RefSeq" id="XP_011314276.1"/>
    </source>
</evidence>
<evidence type="ECO:0000256" key="5">
    <source>
        <dbReference type="ARBA" id="ARBA00022884"/>
    </source>
</evidence>